<gene>
    <name evidence="1" type="ORF">EVAR_27955_1</name>
</gene>
<keyword evidence="2" id="KW-1185">Reference proteome</keyword>
<evidence type="ECO:0000313" key="2">
    <source>
        <dbReference type="Proteomes" id="UP000299102"/>
    </source>
</evidence>
<dbReference type="AlphaFoldDB" id="A0A4C1ZXZ1"/>
<proteinExistence type="predicted"/>
<reference evidence="1 2" key="1">
    <citation type="journal article" date="2019" name="Commun. Biol.">
        <title>The bagworm genome reveals a unique fibroin gene that provides high tensile strength.</title>
        <authorList>
            <person name="Kono N."/>
            <person name="Nakamura H."/>
            <person name="Ohtoshi R."/>
            <person name="Tomita M."/>
            <person name="Numata K."/>
            <person name="Arakawa K."/>
        </authorList>
    </citation>
    <scope>NUCLEOTIDE SEQUENCE [LARGE SCALE GENOMIC DNA]</scope>
</reference>
<accession>A0A4C1ZXZ1</accession>
<dbReference type="EMBL" id="BGZK01002178">
    <property type="protein sequence ID" value="GBP91525.1"/>
    <property type="molecule type" value="Genomic_DNA"/>
</dbReference>
<name>A0A4C1ZXZ1_EUMVA</name>
<dbReference type="Proteomes" id="UP000299102">
    <property type="component" value="Unassembled WGS sequence"/>
</dbReference>
<sequence length="134" mass="14527">MHKFTVSSERAIARSLHAYSTPVNYIRTSQHVLVGGRSNNRVVSEQELAIPAEWGRRLGNSVGPPGMAPRGQRARVTRSDRHVKRSHILSEQTIHLVAVDAVTYLAANTLTFALAVRVAHSAGTKTAGARAVSH</sequence>
<organism evidence="1 2">
    <name type="scientific">Eumeta variegata</name>
    <name type="common">Bagworm moth</name>
    <name type="synonym">Eumeta japonica</name>
    <dbReference type="NCBI Taxonomy" id="151549"/>
    <lineage>
        <taxon>Eukaryota</taxon>
        <taxon>Metazoa</taxon>
        <taxon>Ecdysozoa</taxon>
        <taxon>Arthropoda</taxon>
        <taxon>Hexapoda</taxon>
        <taxon>Insecta</taxon>
        <taxon>Pterygota</taxon>
        <taxon>Neoptera</taxon>
        <taxon>Endopterygota</taxon>
        <taxon>Lepidoptera</taxon>
        <taxon>Glossata</taxon>
        <taxon>Ditrysia</taxon>
        <taxon>Tineoidea</taxon>
        <taxon>Psychidae</taxon>
        <taxon>Oiketicinae</taxon>
        <taxon>Eumeta</taxon>
    </lineage>
</organism>
<comment type="caution">
    <text evidence="1">The sequence shown here is derived from an EMBL/GenBank/DDBJ whole genome shotgun (WGS) entry which is preliminary data.</text>
</comment>
<protein>
    <submittedName>
        <fullName evidence="1">Uncharacterized protein</fullName>
    </submittedName>
</protein>
<evidence type="ECO:0000313" key="1">
    <source>
        <dbReference type="EMBL" id="GBP91525.1"/>
    </source>
</evidence>